<name>A0ABS3E3X3_9GAMM</name>
<gene>
    <name evidence="2" type="ORF">JF535_03510</name>
</gene>
<evidence type="ECO:0000313" key="3">
    <source>
        <dbReference type="Proteomes" id="UP000664293"/>
    </source>
</evidence>
<dbReference type="Gene3D" id="1.25.40.10">
    <property type="entry name" value="Tetratricopeptide repeat domain"/>
    <property type="match status" value="1"/>
</dbReference>
<evidence type="ECO:0000313" key="2">
    <source>
        <dbReference type="EMBL" id="MBN8429913.1"/>
    </source>
</evidence>
<feature type="signal peptide" evidence="1">
    <location>
        <begin position="1"/>
        <end position="23"/>
    </location>
</feature>
<accession>A0ABS3E3X3</accession>
<evidence type="ECO:0000256" key="1">
    <source>
        <dbReference type="SAM" id="SignalP"/>
    </source>
</evidence>
<dbReference type="InterPro" id="IPR011990">
    <property type="entry name" value="TPR-like_helical_dom_sf"/>
</dbReference>
<dbReference type="Proteomes" id="UP000664293">
    <property type="component" value="Unassembled WGS sequence"/>
</dbReference>
<dbReference type="EMBL" id="JAEKJR010000001">
    <property type="protein sequence ID" value="MBN8429913.1"/>
    <property type="molecule type" value="Genomic_DNA"/>
</dbReference>
<reference evidence="2 3" key="1">
    <citation type="submission" date="2020-12" db="EMBL/GenBank/DDBJ databases">
        <title>Oil enriched cultivation method for isolating marine PHA-producing bacteria.</title>
        <authorList>
            <person name="Zheng W."/>
            <person name="Yu S."/>
            <person name="Huang Y."/>
        </authorList>
    </citation>
    <scope>NUCLEOTIDE SEQUENCE [LARGE SCALE GENOMIC DNA]</scope>
    <source>
        <strain evidence="2 3">SN0-2</strain>
    </source>
</reference>
<organism evidence="2 3">
    <name type="scientific">Microbulbifer salipaludis</name>
    <dbReference type="NCBI Taxonomy" id="187980"/>
    <lineage>
        <taxon>Bacteria</taxon>
        <taxon>Pseudomonadati</taxon>
        <taxon>Pseudomonadota</taxon>
        <taxon>Gammaproteobacteria</taxon>
        <taxon>Cellvibrionales</taxon>
        <taxon>Microbulbiferaceae</taxon>
        <taxon>Microbulbifer</taxon>
    </lineage>
</organism>
<sequence length="440" mass="49735">MELTPKLLAGLLWWGAVAAPAIAEEPFANGTAAFKGGDYERALSHFEQARQRGQQGPSLTYNLGVTLFKLGRYQAAQAQFQQLLEDPEWSEVARLQLGLMAEKQGRPVSAVGYYRDLTDSESPKLRRLALMRLSALARAPGAEPAPEQDPDRGLALLSLTSGYDSNAYSLQNELLTDDSVGADTFTELFAWGQYRLRGTAEDGWRLHGFAFGRRYSDLESLNLTSFNAGISRHMPWQGWRVELGGVAETASLGGERVTNEWRLVGRMQQEFGNGVLTLAYQPSYFNGTETYRYLDGWRQRFEARWAAPLAIMDIDVLYRLDLDDRQDLATADDGFYSYSPRRQTFGVEAELPLSWGWSLHAGSHYRLSNYRGNNQLQDSDGEFKQQAREGNRLRSWIGAEVQLLPRLQLDARVIRTNNDDNFDIYSYEKTEASLSVRYVF</sequence>
<dbReference type="SUPFAM" id="SSF48452">
    <property type="entry name" value="TPR-like"/>
    <property type="match status" value="1"/>
</dbReference>
<dbReference type="RefSeq" id="WP_206999151.1">
    <property type="nucleotide sequence ID" value="NZ_JAEKJR010000001.1"/>
</dbReference>
<protein>
    <submittedName>
        <fullName evidence="2">Tetratricopeptide repeat protein</fullName>
    </submittedName>
</protein>
<dbReference type="Pfam" id="PF13432">
    <property type="entry name" value="TPR_16"/>
    <property type="match status" value="1"/>
</dbReference>
<proteinExistence type="predicted"/>
<keyword evidence="3" id="KW-1185">Reference proteome</keyword>
<keyword evidence="1" id="KW-0732">Signal</keyword>
<feature type="chain" id="PRO_5046738385" evidence="1">
    <location>
        <begin position="24"/>
        <end position="440"/>
    </location>
</feature>
<comment type="caution">
    <text evidence="2">The sequence shown here is derived from an EMBL/GenBank/DDBJ whole genome shotgun (WGS) entry which is preliminary data.</text>
</comment>